<reference evidence="2 3" key="1">
    <citation type="journal article" date="2017" name="Nat. Ecol. Evol.">
        <title>Scallop genome provides insights into evolution of bilaterian karyotype and development.</title>
        <authorList>
            <person name="Wang S."/>
            <person name="Zhang J."/>
            <person name="Jiao W."/>
            <person name="Li J."/>
            <person name="Xun X."/>
            <person name="Sun Y."/>
            <person name="Guo X."/>
            <person name="Huan P."/>
            <person name="Dong B."/>
            <person name="Zhang L."/>
            <person name="Hu X."/>
            <person name="Sun X."/>
            <person name="Wang J."/>
            <person name="Zhao C."/>
            <person name="Wang Y."/>
            <person name="Wang D."/>
            <person name="Huang X."/>
            <person name="Wang R."/>
            <person name="Lv J."/>
            <person name="Li Y."/>
            <person name="Zhang Z."/>
            <person name="Liu B."/>
            <person name="Lu W."/>
            <person name="Hui Y."/>
            <person name="Liang J."/>
            <person name="Zhou Z."/>
            <person name="Hou R."/>
            <person name="Li X."/>
            <person name="Liu Y."/>
            <person name="Li H."/>
            <person name="Ning X."/>
            <person name="Lin Y."/>
            <person name="Zhao L."/>
            <person name="Xing Q."/>
            <person name="Dou J."/>
            <person name="Li Y."/>
            <person name="Mao J."/>
            <person name="Guo H."/>
            <person name="Dou H."/>
            <person name="Li T."/>
            <person name="Mu C."/>
            <person name="Jiang W."/>
            <person name="Fu Q."/>
            <person name="Fu X."/>
            <person name="Miao Y."/>
            <person name="Liu J."/>
            <person name="Yu Q."/>
            <person name="Li R."/>
            <person name="Liao H."/>
            <person name="Li X."/>
            <person name="Kong Y."/>
            <person name="Jiang Z."/>
            <person name="Chourrout D."/>
            <person name="Li R."/>
            <person name="Bao Z."/>
        </authorList>
    </citation>
    <scope>NUCLEOTIDE SEQUENCE [LARGE SCALE GENOMIC DNA]</scope>
    <source>
        <strain evidence="2 3">PY_sf001</strain>
    </source>
</reference>
<keyword evidence="3" id="KW-1185">Reference proteome</keyword>
<evidence type="ECO:0000313" key="2">
    <source>
        <dbReference type="EMBL" id="OWF50334.1"/>
    </source>
</evidence>
<dbReference type="PANTHER" id="PTHR46363:SF1">
    <property type="entry name" value="DEOXYRIBONUCLEASE TATDN2-RELATED"/>
    <property type="match status" value="1"/>
</dbReference>
<dbReference type="GO" id="GO:0016788">
    <property type="term" value="F:hydrolase activity, acting on ester bonds"/>
    <property type="evidence" value="ECO:0007669"/>
    <property type="project" value="InterPro"/>
</dbReference>
<dbReference type="AlphaFoldDB" id="A0A210QNL7"/>
<comment type="similarity">
    <text evidence="1">Belongs to the metallo-dependent hydrolases superfamily. TatD-type hydrolase family.</text>
</comment>
<dbReference type="EMBL" id="NEDP02002651">
    <property type="protein sequence ID" value="OWF50334.1"/>
    <property type="molecule type" value="Genomic_DNA"/>
</dbReference>
<dbReference type="PANTHER" id="PTHR46363">
    <property type="entry name" value="DEOXYRIBONUCLEASE TATDN2-RELATED"/>
    <property type="match status" value="1"/>
</dbReference>
<dbReference type="SUPFAM" id="SSF51556">
    <property type="entry name" value="Metallo-dependent hydrolases"/>
    <property type="match status" value="1"/>
</dbReference>
<accession>A0A210QNL7</accession>
<comment type="caution">
    <text evidence="2">The sequence shown here is derived from an EMBL/GenBank/DDBJ whole genome shotgun (WGS) entry which is preliminary data.</text>
</comment>
<dbReference type="Proteomes" id="UP000242188">
    <property type="component" value="Unassembled WGS sequence"/>
</dbReference>
<organism evidence="2 3">
    <name type="scientific">Mizuhopecten yessoensis</name>
    <name type="common">Japanese scallop</name>
    <name type="synonym">Patinopecten yessoensis</name>
    <dbReference type="NCBI Taxonomy" id="6573"/>
    <lineage>
        <taxon>Eukaryota</taxon>
        <taxon>Metazoa</taxon>
        <taxon>Spiralia</taxon>
        <taxon>Lophotrochozoa</taxon>
        <taxon>Mollusca</taxon>
        <taxon>Bivalvia</taxon>
        <taxon>Autobranchia</taxon>
        <taxon>Pteriomorphia</taxon>
        <taxon>Pectinida</taxon>
        <taxon>Pectinoidea</taxon>
        <taxon>Pectinidae</taxon>
        <taxon>Mizuhopecten</taxon>
    </lineage>
</organism>
<protein>
    <submittedName>
        <fullName evidence="2">Deoxyribonuclease TATDN2</fullName>
    </submittedName>
</protein>
<sequence length="413" mass="46906">MFASMHSGNTYLEYSANMWTLAVRKLRGREAALMQAAVWLLRRPVGHLGDLREFVDMQHLLTTKEGVNITDSQTVAMRAFSSYLGEPVQVKYTVDPVNSIAALIHWKAVMLMLARMTSSEREYWRTQFPIPEEVARARPRAFDSHFHLDRTLRAMGLPKDTTFQSLLARSPMEPGKEIEVVGTCACYCDPVTYPTKEHLATLPEDMEVAVGVHPKHQYSQEQFNRVVQELRQLILLPRVGAVGEIGLDHSVPREQWAQQSVMLEKILQLVEPRHVLVLHCRGITGDSGAEAYLLLLYYVKKAVRPDQRIHLHCFSGDSYVRDQVTSAFSQLYFGFTSMAAKFNNQQSQAVRGINSERVLLETDAPYFARPGTKCSAPNQLFRTASSLARYCKMNPESLLATSVQNARRLYRRV</sequence>
<dbReference type="Gene3D" id="3.20.20.140">
    <property type="entry name" value="Metal-dependent hydrolases"/>
    <property type="match status" value="1"/>
</dbReference>
<gene>
    <name evidence="2" type="ORF">KP79_PYT21824</name>
</gene>
<evidence type="ECO:0000313" key="3">
    <source>
        <dbReference type="Proteomes" id="UP000242188"/>
    </source>
</evidence>
<evidence type="ECO:0000256" key="1">
    <source>
        <dbReference type="ARBA" id="ARBA00009275"/>
    </source>
</evidence>
<dbReference type="InterPro" id="IPR001130">
    <property type="entry name" value="TatD-like"/>
</dbReference>
<name>A0A210QNL7_MIZYE</name>
<dbReference type="InterPro" id="IPR032466">
    <property type="entry name" value="Metal_Hydrolase"/>
</dbReference>
<proteinExistence type="inferred from homology"/>
<dbReference type="Pfam" id="PF01026">
    <property type="entry name" value="TatD_DNase"/>
    <property type="match status" value="1"/>
</dbReference>
<dbReference type="OrthoDB" id="6108553at2759"/>